<name>A0A1H9P5N2_9EURY</name>
<dbReference type="InterPro" id="IPR036390">
    <property type="entry name" value="WH_DNA-bd_sf"/>
</dbReference>
<sequence>MSIDIEDFEERAPEEFEGPSNAERVLQFRYENREKAWKASTIADRADVNENSISTVLNRLKEQDLVRHKGSYWAITDDTERLRRAHQFYRTVQRFNELYGEEDRDQWTETSGRANE</sequence>
<gene>
    <name evidence="2" type="ORF">SAMN04489841_3867</name>
</gene>
<dbReference type="InterPro" id="IPR036388">
    <property type="entry name" value="WH-like_DNA-bd_sf"/>
</dbReference>
<dbReference type="AlphaFoldDB" id="A0A1H9P5N2"/>
<dbReference type="OrthoDB" id="195563at2157"/>
<protein>
    <recommendedName>
        <fullName evidence="4">MarR family protein</fullName>
    </recommendedName>
</protein>
<feature type="region of interest" description="Disordered" evidence="1">
    <location>
        <begin position="1"/>
        <end position="20"/>
    </location>
</feature>
<evidence type="ECO:0000313" key="2">
    <source>
        <dbReference type="EMBL" id="SER43397.1"/>
    </source>
</evidence>
<evidence type="ECO:0000256" key="1">
    <source>
        <dbReference type="SAM" id="MobiDB-lite"/>
    </source>
</evidence>
<reference evidence="3" key="1">
    <citation type="submission" date="2016-10" db="EMBL/GenBank/DDBJ databases">
        <authorList>
            <person name="Varghese N."/>
            <person name="Submissions S."/>
        </authorList>
    </citation>
    <scope>NUCLEOTIDE SEQUENCE [LARGE SCALE GENOMIC DNA]</scope>
    <source>
        <strain evidence="3">DSM 25055</strain>
    </source>
</reference>
<evidence type="ECO:0000313" key="3">
    <source>
        <dbReference type="Proteomes" id="UP000199114"/>
    </source>
</evidence>
<organism evidence="2 3">
    <name type="scientific">Natrinema salaciae</name>
    <dbReference type="NCBI Taxonomy" id="1186196"/>
    <lineage>
        <taxon>Archaea</taxon>
        <taxon>Methanobacteriati</taxon>
        <taxon>Methanobacteriota</taxon>
        <taxon>Stenosarchaea group</taxon>
        <taxon>Halobacteria</taxon>
        <taxon>Halobacteriales</taxon>
        <taxon>Natrialbaceae</taxon>
        <taxon>Natrinema</taxon>
    </lineage>
</organism>
<keyword evidence="3" id="KW-1185">Reference proteome</keyword>
<dbReference type="Proteomes" id="UP000199114">
    <property type="component" value="Unassembled WGS sequence"/>
</dbReference>
<dbReference type="RefSeq" id="WP_090620617.1">
    <property type="nucleotide sequence ID" value="NZ_FOFD01000005.1"/>
</dbReference>
<accession>A0A1H9P5N2</accession>
<proteinExistence type="predicted"/>
<evidence type="ECO:0008006" key="4">
    <source>
        <dbReference type="Google" id="ProtNLM"/>
    </source>
</evidence>
<dbReference type="EMBL" id="FOFD01000005">
    <property type="protein sequence ID" value="SER43397.1"/>
    <property type="molecule type" value="Genomic_DNA"/>
</dbReference>
<dbReference type="SUPFAM" id="SSF46785">
    <property type="entry name" value="Winged helix' DNA-binding domain"/>
    <property type="match status" value="1"/>
</dbReference>
<dbReference type="Gene3D" id="1.10.10.10">
    <property type="entry name" value="Winged helix-like DNA-binding domain superfamily/Winged helix DNA-binding domain"/>
    <property type="match status" value="1"/>
</dbReference>